<name>A0A2K1QJ88_9PEZI</name>
<reference evidence="2 3" key="1">
    <citation type="submission" date="2017-06" db="EMBL/GenBank/DDBJ databases">
        <title>Draft genome sequence of a variant of Elsinoe murrayae.</title>
        <authorList>
            <person name="Cheng Q."/>
        </authorList>
    </citation>
    <scope>NUCLEOTIDE SEQUENCE [LARGE SCALE GENOMIC DNA]</scope>
    <source>
        <strain evidence="2 3">CQ-2017a</strain>
    </source>
</reference>
<evidence type="ECO:0000313" key="2">
    <source>
        <dbReference type="EMBL" id="PNS15234.1"/>
    </source>
</evidence>
<keyword evidence="3" id="KW-1185">Reference proteome</keyword>
<sequence length="412" mass="45472">MSAISKSDNGMLPQPKHRRLSFMKTASKWSALQNARNESPTSKSRPECDEPMGDSFDLDPKYLVKYELPQHLRKSLPDSLIIQVDRWSGFAAAIQTKITHLRKLDLEDLDVAWPVDGSSVTTSPINSLSSDLSRVDSDLWDQKRSTNPIIPTPPMSMPASKANSFIAHDPADAQDARPALLRVRTDSQSLARSDPAFAAGCDTPPDTPPERRIAAQALDTPPQSPTRSPGGSTLTSGSSLTAGSVASDGGLFALDLDSLKLDDVDHSFLTDASSGITSPITSPVRPHGDRFDPDLWKEFENRYATILEAIKTGPFYYLHHGHNSVERKYRELVLDGQKRDDGQAPDAKALASFKVWWDFMKVKEVKLEYRLYRIQVPTLTEVVEMRKLYGLPADITRTVASVDPAESATKSQ</sequence>
<evidence type="ECO:0000256" key="1">
    <source>
        <dbReference type="SAM" id="MobiDB-lite"/>
    </source>
</evidence>
<dbReference type="EMBL" id="NKHZ01000080">
    <property type="protein sequence ID" value="PNS15234.1"/>
    <property type="molecule type" value="Genomic_DNA"/>
</dbReference>
<feature type="compositionally biased region" description="Low complexity" evidence="1">
    <location>
        <begin position="225"/>
        <end position="240"/>
    </location>
</feature>
<accession>A0A2K1QJ88</accession>
<comment type="caution">
    <text evidence="2">The sequence shown here is derived from an EMBL/GenBank/DDBJ whole genome shotgun (WGS) entry which is preliminary data.</text>
</comment>
<organism evidence="2 3">
    <name type="scientific">Sphaceloma murrayae</name>
    <dbReference type="NCBI Taxonomy" id="2082308"/>
    <lineage>
        <taxon>Eukaryota</taxon>
        <taxon>Fungi</taxon>
        <taxon>Dikarya</taxon>
        <taxon>Ascomycota</taxon>
        <taxon>Pezizomycotina</taxon>
        <taxon>Dothideomycetes</taxon>
        <taxon>Dothideomycetidae</taxon>
        <taxon>Myriangiales</taxon>
        <taxon>Elsinoaceae</taxon>
        <taxon>Sphaceloma</taxon>
    </lineage>
</organism>
<dbReference type="AlphaFoldDB" id="A0A2K1QJ88"/>
<feature type="region of interest" description="Disordered" evidence="1">
    <location>
        <begin position="185"/>
        <end position="240"/>
    </location>
</feature>
<keyword evidence="2" id="KW-0830">Ubiquinone</keyword>
<feature type="region of interest" description="Disordered" evidence="1">
    <location>
        <begin position="31"/>
        <end position="54"/>
    </location>
</feature>
<feature type="compositionally biased region" description="Polar residues" evidence="1">
    <location>
        <begin position="31"/>
        <end position="43"/>
    </location>
</feature>
<dbReference type="InParanoid" id="A0A2K1QJ88"/>
<gene>
    <name evidence="2" type="ORF">CAC42_8235</name>
</gene>
<protein>
    <submittedName>
        <fullName evidence="2">NADH-ubiquinone oxidoreductase subunit, mitochondrial</fullName>
    </submittedName>
</protein>
<dbReference type="Proteomes" id="UP000243797">
    <property type="component" value="Unassembled WGS sequence"/>
</dbReference>
<evidence type="ECO:0000313" key="3">
    <source>
        <dbReference type="Proteomes" id="UP000243797"/>
    </source>
</evidence>
<proteinExistence type="predicted"/>